<keyword evidence="1" id="KW-0175">Coiled coil</keyword>
<feature type="region of interest" description="Disordered" evidence="2">
    <location>
        <begin position="6633"/>
        <end position="6660"/>
    </location>
</feature>
<feature type="region of interest" description="Disordered" evidence="2">
    <location>
        <begin position="6989"/>
        <end position="7015"/>
    </location>
</feature>
<feature type="compositionally biased region" description="Basic and acidic residues" evidence="2">
    <location>
        <begin position="3779"/>
        <end position="3791"/>
    </location>
</feature>
<feature type="coiled-coil region" evidence="1">
    <location>
        <begin position="5215"/>
        <end position="5242"/>
    </location>
</feature>
<feature type="domain" description="DUF7623" evidence="3">
    <location>
        <begin position="2194"/>
        <end position="2253"/>
    </location>
</feature>
<feature type="region of interest" description="Disordered" evidence="2">
    <location>
        <begin position="2468"/>
        <end position="2488"/>
    </location>
</feature>
<feature type="domain" description="DUF7623" evidence="3">
    <location>
        <begin position="665"/>
        <end position="725"/>
    </location>
</feature>
<feature type="domain" description="DUF7623" evidence="3">
    <location>
        <begin position="4163"/>
        <end position="4222"/>
    </location>
</feature>
<dbReference type="Pfam" id="PF24610">
    <property type="entry name" value="DUF7623"/>
    <property type="match status" value="30"/>
</dbReference>
<feature type="domain" description="DUF7623" evidence="3">
    <location>
        <begin position="166"/>
        <end position="225"/>
    </location>
</feature>
<feature type="domain" description="DUF7623" evidence="3">
    <location>
        <begin position="5250"/>
        <end position="5310"/>
    </location>
</feature>
<feature type="compositionally biased region" description="Basic and acidic residues" evidence="2">
    <location>
        <begin position="1815"/>
        <end position="1827"/>
    </location>
</feature>
<feature type="region of interest" description="Disordered" evidence="2">
    <location>
        <begin position="3779"/>
        <end position="3800"/>
    </location>
</feature>
<feature type="coiled-coil region" evidence="1">
    <location>
        <begin position="2583"/>
        <end position="2610"/>
    </location>
</feature>
<feature type="coiled-coil region" evidence="1">
    <location>
        <begin position="3241"/>
        <end position="3268"/>
    </location>
</feature>
<feature type="region of interest" description="Disordered" evidence="2">
    <location>
        <begin position="3846"/>
        <end position="3865"/>
    </location>
</feature>
<feature type="domain" description="DUF7623" evidence="3">
    <location>
        <begin position="1468"/>
        <end position="1527"/>
    </location>
</feature>
<feature type="region of interest" description="Disordered" evidence="2">
    <location>
        <begin position="4437"/>
        <end position="4458"/>
    </location>
</feature>
<evidence type="ECO:0000256" key="1">
    <source>
        <dbReference type="SAM" id="Coils"/>
    </source>
</evidence>
<feature type="domain" description="DUF7623" evidence="3">
    <location>
        <begin position="4904"/>
        <end position="4962"/>
    </location>
</feature>
<dbReference type="KEGG" id="phet:94292113"/>
<feature type="coiled-coil region" evidence="1">
    <location>
        <begin position="4557"/>
        <end position="4584"/>
    </location>
</feature>
<feature type="domain" description="DUF7623" evidence="3">
    <location>
        <begin position="15"/>
        <end position="75"/>
    </location>
</feature>
<feature type="region of interest" description="Disordered" evidence="2">
    <location>
        <begin position="6827"/>
        <end position="6875"/>
    </location>
</feature>
<feature type="compositionally biased region" description="Basic and acidic residues" evidence="2">
    <location>
        <begin position="2468"/>
        <end position="2480"/>
    </location>
</feature>
<feature type="domain" description="DUF7623" evidence="3">
    <location>
        <begin position="889"/>
        <end position="949"/>
    </location>
</feature>
<protein>
    <recommendedName>
        <fullName evidence="3">DUF7623 domain-containing protein</fullName>
    </recommendedName>
</protein>
<feature type="compositionally biased region" description="Polar residues" evidence="2">
    <location>
        <begin position="7532"/>
        <end position="7542"/>
    </location>
</feature>
<feature type="coiled-coil region" evidence="1">
    <location>
        <begin position="3899"/>
        <end position="3926"/>
    </location>
</feature>
<feature type="domain" description="DUF7623" evidence="3">
    <location>
        <begin position="816"/>
        <end position="875"/>
    </location>
</feature>
<feature type="domain" description="DUF7623" evidence="3">
    <location>
        <begin position="239"/>
        <end position="299"/>
    </location>
</feature>
<feature type="domain" description="DUF7623" evidence="3">
    <location>
        <begin position="5479"/>
        <end position="5535"/>
    </location>
</feature>
<feature type="domain" description="DUF7623" evidence="3">
    <location>
        <begin position="2618"/>
        <end position="2678"/>
    </location>
</feature>
<feature type="domain" description="DUF7623" evidence="3">
    <location>
        <begin position="3276"/>
        <end position="3336"/>
    </location>
</feature>
<dbReference type="GeneID" id="94292113"/>
<feature type="region of interest" description="Disordered" evidence="2">
    <location>
        <begin position="1815"/>
        <end position="1835"/>
    </location>
</feature>
<feature type="compositionally biased region" description="Polar residues" evidence="2">
    <location>
        <begin position="7597"/>
        <end position="7614"/>
    </location>
</feature>
<feature type="domain" description="DUF7623" evidence="3">
    <location>
        <begin position="2847"/>
        <end position="2906"/>
    </location>
</feature>
<feature type="domain" description="DUF7623" evidence="3">
    <location>
        <begin position="1312"/>
        <end position="1372"/>
    </location>
</feature>
<feature type="compositionally biased region" description="Basic and acidic residues" evidence="2">
    <location>
        <begin position="3121"/>
        <end position="3133"/>
    </location>
</feature>
<feature type="domain" description="DUF7623" evidence="3">
    <location>
        <begin position="4592"/>
        <end position="4652"/>
    </location>
</feature>
<feature type="compositionally biased region" description="Low complexity" evidence="2">
    <location>
        <begin position="6097"/>
        <end position="6110"/>
    </location>
</feature>
<feature type="region of interest" description="Disordered" evidence="2">
    <location>
        <begin position="6913"/>
        <end position="6948"/>
    </location>
</feature>
<comment type="caution">
    <text evidence="4">The sequence shown here is derived from an EMBL/GenBank/DDBJ whole genome shotgun (WGS) entry which is preliminary data.</text>
</comment>
<evidence type="ECO:0000313" key="4">
    <source>
        <dbReference type="EMBL" id="KAG5509076.1"/>
    </source>
</evidence>
<organism evidence="4 5">
    <name type="scientific">Porcisia hertigi</name>
    <dbReference type="NCBI Taxonomy" id="2761500"/>
    <lineage>
        <taxon>Eukaryota</taxon>
        <taxon>Discoba</taxon>
        <taxon>Euglenozoa</taxon>
        <taxon>Kinetoplastea</taxon>
        <taxon>Metakinetoplastina</taxon>
        <taxon>Trypanosomatida</taxon>
        <taxon>Trypanosomatidae</taxon>
        <taxon>Leishmaniinae</taxon>
        <taxon>Porcisia</taxon>
    </lineage>
</organism>
<feature type="domain" description="DUF7623" evidence="3">
    <location>
        <begin position="2277"/>
        <end position="2335"/>
    </location>
</feature>
<dbReference type="RefSeq" id="XP_067758383.1">
    <property type="nucleotide sequence ID" value="XM_067902036.1"/>
</dbReference>
<feature type="domain" description="DUF7623" evidence="3">
    <location>
        <begin position="4246"/>
        <end position="4304"/>
    </location>
</feature>
<feature type="compositionally biased region" description="Polar residues" evidence="2">
    <location>
        <begin position="6998"/>
        <end position="7015"/>
    </location>
</feature>
<sequence>MRDALLEQYPFLPIEAHGIALEDLSLRDDDEFVKAEQEHARLAAQPACNVESLCAAERRISECAEKLADEAAAEEAALRERLPFVEVGKVPLRAMGLESCLEFAELLVQYEVLAKDSVMAEGPEAKRLEKAMNDLAQLRAYDEAAALHCAAVREADLHERFPFLPEEPVPGVSLVEAGVMSDSEFRTLANALLDLRRSPEANPEALRAAEEALADRAAEVAASKQRATEEARVHYPFLSRRVAGVLLCDLPLARDALFQELMAQRAPLLEEPEANAEPLRAVEDQLRSCAAGLADAKKKLDAAQAADNNEVRAHNPFLPHSDVRGVPLRELDLMQDAEYADKWLDRLRLMEHPEENQHALEAVEDALRDRAEERARDKLRAEDELLAKHPFVVRPAGAPLLASLGVPVDEQFQQLSQEHAALAREPVRNALPLRAVAAALQARVVSLAAADAQEALRPAEATRALVREHLMCVPYMHPDVPKDSMFSELAEKRDALLSNPERNATPLRAVEEAMHERAVWVAAQRKRRTRPEHLTYKVQIAEVPGEKAGEVREVETDTVPFLSGTEVQIAEVPGEKAGEVREVETDTVPFLSGTEVRDPYYEELAALRASLVEEDPKTNANTIRAVEKQMNDRAVQLHADGERAVAVRERMRDALLEQYPFLPIEAHGIALEDLSLRDDDEFVKAEQEHARLAAQPACNVESLCAAERRISECAEKLADEAAAEEAALRERLPFVEVGKVPLRAMGLESCLEFAELLVQYEVLAKDSVMAEGPEAKRLEKAMNDLAQLRAYDEAAALHCAAVREADLHERFPFLPEEPVPGVSLVEAGVMSDSEFRTLANALLDLRRSPEANPEALRAAEEALADRAAEVAASKQRATEEARVHYPFLSRRVAGVLLCDLPLARDALFQELMAQRAPLLEEPEANAEPLRAVEDQLRSCAAGLADAKKKLDAAQAADNNEVRAHNPFLPHSDVRGVPLRELDLMQDAEYADKWLDRLRLMEHPEENQHALEAVEDALRDRAEERARDKLRAEDELLAKHPFVVRPAGAPLLASLGVPVDEQFQQLSQEHAALAREPVRNALPLRAVAAALQARVVSLAAADAQEALRPAEATRALVREHLMCVPYMHPDVPKDSMFSELAEKRDALLSNPERNATPLRAVEEAMHERAVWVAAQRKRRTRPEHLTYKVQIAEVPGEKAGEVREVETDTVPFLSGTEVQIAEVPGEKAGEVREVETDTVPFLSGTEVRDPYYEELAALRASLVKEDETGNADGIRCVEEQMKDRVAQLNSDASRAQAAQKRAEAALQARYPFLGPTVTGEMLTAVGLEDDAVFVGLATEYAALKAAPTTPRQALASQEQMMRARASELVAEHACEEEALRRLMPFVGPLPGGVMLRELDMANDPDVKPLLTQLEELAKDLATVNGPEVRRLEKAIGELVRRSAEDEAERQHHRLVDADGLHERFPFLPEEPVPGVSLVEAGVMSDSEFCTLANALLDLRRGPKTSLEALRAAEEALADRAAEVAASKQRATEEARVHYPFLSRRVAGVLLCDLPLARDALFQELMAQRAPLLGSPRTNAARLRAIEAHAQDRVRELASVKKQLGSLRDAANDEVRARNPFLPHSDVRGVPLRELGLMRNPEYAQLMDHRLRLKERPVENEVELTAVEARLKERATEVANAVLVTEATLRAKYATVAVSPEAALLSSLALTRDPRVAQLEQQCAALACQPQPNREALRLAEEAAAARVQELVDEDAAAEVEAARARAAVLKQYPMCVRDATEAIGKDAMFASLAAQHAALLSDPAANRTPLADVEDLMRERGSEVESGRRQRRRRRPAHISRLLDMNDIALEGGALDDYHGRRHRHRRSRILDARDVPLDAAGEVHEQQDETTLPPRALHHNDPYYRELAALRASLVKEDETGNADGIRCVEEQMKDRVAQLNSDASRAQAAQKRAEAALQARYPFLGPTVTGEMLTAVGLEDDAVFVGLATEYAALKAAPTTPRQALASQEQMMRARASELVAEHACEEEALRRLMPFVGPLPGGVMLRELDMANDPDVKPLLTQLEELAKDLATVNGPEVRRLEKAIGELVRRSAEDEAERQHHRLVDADGLHERFPFLPEEPVPGVSLVEADVVNDSEFCTLANALLDLRRGPKTSLEALRAAEEALASRAAEVAASKQRATEEARVHYPFLSRRVAGVLLCDLPLARDALFQELMAQRAPLLGSPRTNAARLRAIEAHAQDRVRELASVKKQLGSLRDAANDEVRARNPFLPHSDVRGVPLRELGLMRNPEYAQLMDHRLRLKERPVENEVELTAVEARLKERATEVANAVLVTEATLRAKYATVAVSPEAALLSSLALTRDPRVAQLEQQCAALACQPQPNREALRLAEEAAAARVQELVDEDAAAEVEAARARAAVLKQYPMCVRDATEAIGKDAMFASLAAQHAALLSDPAANRTPLADVEDLMRERGSEVESGRRQRRRRRPAHISRLLDMNDIALEGGALDDYHGRRHRHRRSRILDARDVPLDAAGEVHEQQDETTLPPRALHHNDPYYRELAALRASLVKEDETGNADGIRCVEEQMKDRVAQLNSDASRAQAAQKRAEAALQARYPFLGPTVTGEMLTAVGLEDDAVFVGLATEYAALKAAPTTPRQALASQEQMMRARASELVAEHACEEEALRRLMPFVGPLPGGVMLRELDMANDPDVKPLLTQLEELAKDLATVNGPEVRRLEKAIGELVRRSAEDEAERQHHRLVDADGLHERFPFLPEEPVPGVSLVEAGVMSDSEFCTLANALLDLRRGPKTSLEALRAAEEALADRAAEVAASKQRATEEARVHYPFLSRRVAGVLLCDLPLARDALFQELMAQRAPLLGSPRTNAARLRAIEAHAQDRVRELASVKKQLGSLRDAANDEVRARNPFLPHSDVRGVPLRELGLMRNPEYAQLMDHRLRLKERPVENEVELTAVEARLKERATEVANAVLVTEATLRAKYATVAVSPEAALLSSLALTRDPRVAQLEQQCAALACQPQPNREALRLAEEAAAARVQELVDEDAAAEVEAARARAAVLKQYPMCVRDATEAIGKDAMFASLAAQHAALLSDPAANRTPLADVEDLMRERGSEVESGRRQRRRRRPAHISRLLDMNDIALEGGALDDYHGRRHRHRRSRILDARDVPLDAAGEVHEQQDETTLPPRSRGVTALHHNDPYYRELAALRASLVKEDETGNADGIRCVEEQMKDRVAQLNSDASRAQAAQKRAEAALQARYPFLGPTVTGEMLTAVGLEDDAVFVGLATEYAALKAAPTTPRQALASQEQMMRARASELVAEHACEEEALRRLMPFVGPLPGGVMLRELDMANDPDVKPLLTQLEELAKDLATVNGPEVRRLEKAIGELVRRSAEDEAERQHHRLVDADGLHERFPFLPEEPVPGVSLVEAGVMSDSEFCTLANALLDLRRGPKTSLEALRAAEEALASRAAEVAASKQRATEEARVHYPFLSRRVAGVLLCDLPLARDALFQELMAQRAPLLGSPRTNAARLRAIEAHAQDRVRELASVKKQLGSLRDAANDEVRARNPFLPHSDVRGVPLRELGLMRNPEYAQLMDHRLRLKERPVENEVELTAVEARLKERATEVANAVLVTEATLRAKYATVAVSPEAALLSSLALTRDPRVAQLEQQCAALACQPQPNREALRLAEEAAAARVQELVDEDAAAEVEAARARAAVLKQYPMCVRDATEAIGKDAMFASLAAQHAALLSDPAANRTPLADVEDLMRERGSEVESGRRQRRRRRPAHISRLLDMNDIALEGGALDDYHGRRHRHRRSRILDARDVPLDAAGEVHEQQDETTLPPRSRGVTALHHNDPYYRELAALRASLVKEDETGNADGIRCVEEQMKDRVAQLNSDASRAQAAQKRAEAALQARYPFLGPTVTGEMLTAVGLEDDAVFVGLATEYAALKAAPTTPRQALASQEQMMRARASELVAEHACEEEALRRLMPFVGPLPGGVMLRELDMANDPDVKPLLTQLEELAKDLATVNGPEVRRLEKAIGELVRRSAEDEAERQHHRLVDADGLHERFPFLPEEPVPGVSLVEADVVNDPEFRTLANALLDLRRGPKTSLEALRAAEEALASRAAEVAASKQRATEEARVHYPFLSRRVAGVLLCDLPLARDALFQELMAQRAPLLGSPRTNAARLRAIEAHAQDRVRELASVKKQLGSLRDAANDEVRARNPFLPHSDVRGVPLRELGLMRNPEYAQLMDHRLRLKERPVENEVELTAVEARLKERATEVANAVLVTEATLRAKYATVAVSPEAALLSSLALTRDPRVAQLEQQCAALACQPQPNREALRLAEEAAAARVQELVDEDAAAEVEAARARAAVLKQYPMCVRDATEAIGKDAMFASLAAQHAALLSDPAANRTPLADVEDLMRERGSEVESGRRQRRRRRPAHISRLLDMNDIALEGGALDDYHGRRHRHRRSRILDARDVPLDAAGEVHEQQDETTLPPRSRGVTALHHNDPYYRELAALRASLVKEDETGNADGIRCVEEQMKDRVAQLNSDASRAQAAQKRAEAALQARYPFLGPTVTGEMLTAVGLEDDAVFVGLATEYAALKAAPTTPRQALASQEQMMRARASELVAEHACEEEALRRLMPFVGPLPGGVMLRELDMANDPDVKPLLTQLEELAKDLATVNGPEVRRLEKAIGELVRRSAEDEAERQHHRLVDADGLHERFPFLPEEPVPGVSLVEADVVNDPEFRTLANALLDLRRGPKTSLEALRAAEEALASRAAEVAASKQRATEEARVHYPFLSRRVAGVLLCDLPLARDALFQELMAQRAPLLGSPRTNAARLRAIEAHAQDRVRELASVKKQLGSLRDAANDEVRARNPFLPHSDVRGVPLRELGLMRNPEYAQLMDHRLRLKERPVENEVELTAVEARLKERATEVANAVLVTEATLRAKYATVAVSPEAALLSSLALTRDPRVAQLEQQCAALACQPQPNREALRLAEEAAAARVQELVDEDAAAEVEAARARAAVLKQYPMCVRDATEAIGKDAMFASLAAQHAALLSDPAANRTPLADVEDLMRERGSEVESGRRQRRRRRPAHISRLLDMNDIALEGGALDDYHGRRHRHRRSRILDARDVPLDAAGEVHEQQDETTLPPRSRGVTALHHNDPYYRELAALRASLVKEDETGNADGIRCVEEQMKDRVAQLNSDASRAQAAQKRAEAALQARYPFLGPTVTGEMLTAVGLEDDAVFVGLATEYAALKAAPTTPRQALASQEQMMRARASELVAEHACEEEALRRLMPFVGPLPGGVMLRELDMANDPDVKPLLTQLEELAKDLATVNGPEVRRLEKAIGELVRRSAEDEAERQHHRLVDADGLHERFPFLPEEPVPGVSLVEADVVNDPEFRTLANALLDLRRGPKTSLEALRAAEEALASRAAEVAASKQRATEEARVHYPFLSRRVAGVLLCDLPLARDALFQELMAQRAPLLGSPRTNAARLRAIEAHAQDRVRELSVDVRVVELFHFHESEAVRARHPYLAHSDVSIVPLREVEVETDRKLQRLAGRRLALKSGAVVDVAGVALVESEMRERVADLAGRLRSAEVKDRRRFLPAHRRSAGVFFAALHIPEDEEIVEWRLDVIENPNSDAEEEVVAKKAMRQRGSSLLDAYMEAEAHIAKQLHRLRRSFPNCVRDVNPSIELDDYLATLLNAYADWVAFMDETESTLVQVQEEILARSVALIGDDRCVADALHSYCVAEAELRLAKAHRQPLAQLTGLRRVTDVAQYKYRLWSRRQARRHVAAPLLSFPEDQGDSFDYDGAELVSDNDTYAAHLRQAHSKACKDSVFLYLQRQKAILSASRNRSGVRCASELLKRRLRQLTGDAARLQRTRQRLDNAILRRYPFLQARHLVNVSLAELRLEEDDVFMRLAAERDRLLKPPSDLRARYPFLPSVVNGVPIEELGLETDPLFMRLASQREDLIGPLRAKLQSVKDREEAMRVRMSERVAAYVAAENHLRDAYPFLDANELPVPLQRLHLEHDVSLQRLYGKYAELRNSTLEDDVLMTGTTTTMVKPGRRSRVSSLASNSSLMSARPHVKTTSQKQLEKQMREWVMRRGEAEAAWEFANMMDLESLADRFPFLPVEPLPGIHLAEIGAHADITFCSRAAEVEEIRKKMTPPEEVSAAEDALLSRVMELSGEKHTNTERCRLRDPRLPRRVGGVLIGDIDVPECNDTEKTSEEAVLMLYHRAVEKVKARRVCEMDEDEAVRSRHPFLVMNDVHGVPLRQLPLSDDPMFHSYMRKWRILLSAEVIDREKLRIYEDLLCESAEEQALRLIAVNVEMANRLTQLQVTDVVSATTSLLDLHNVLVKARDVLVTEPRSGVYAPATVEDRELLACMSKALHDASEDMVQELTALRQSFPWSVWDVNPALRCDVTFQRLETQRLSLLSTFDQMELLESLETEERKRSVELIGDEAYVLDAAKACATSANEPLRRLRAEELTKLWKHQLRLRHRQRRLISFTDIPDDTADVNDLANPSKGRALKARKSRERRKRSMSWTRLDVDVIPDNVFTEIREDDIHTSLPCSASPGEILTVENGVVTVQPNRLQNSHVLLRQLTPNKQQRRQRSQSQVQHRHGSLTAESVPDDEACAMLQDGTIVPVVSLAPAVADTAMPKSSLASSTVTVLDTIPARSAEPNMASGSDAAGSSPRGDATEPRKGKKRVLKKRLRVCRTSSTSIDTVPDETPGELVEHGMDKIDTVAYRTVRTQRPGVSDATAGGAKNLVSGDCHRPLQLPEQRRKMHVRQLPTKPRLAARPAKMPELRTSPKASDAKAGGENPAPVVRTKSQKRGGSRMGSRVLPVVDEVPEVTVGLLRDQESEEHQETPCDTTAAAMTLARRPQLQQQQDGGTTSRSRSKPKQCISRPSSPQRSRIKISQVEEVEVREMHTTVEEKQLVYPAGGDHRRSEVSRENIAAEQVKHSRKSSVAPQGMTPSSARRYSSHSHNAVLLEESQEVAELAAEAALVQRALREAQPSLARAVTQDEVEAGAEPMKYVFEHYDLSSYSASEGVSSALLTTRLRELEELLQIWIVQRSKEAMEPRATTSANIQAVRQSRRLQVATSRDTVENPRQVPFRWARLTAQELDEDTGLRNLMNGAASQQHIADYLSSWSARKQAANEALFARFPFLPTLPSGYALTEVGFTNDAEFQRYARGGAYQESVHVQQQMRDIVGKLARTKAAAAQGRRATRYVDKVRVTVETTRDAVAPGARSTVAQPGRGGGDLTRLVKDAQVLVENPEDQQLLDAILTARLRKTNRFLDKRQRLPFVAQSKQEAERLIKRMMVRMRKEKTSDIPMSMEDVETLRFFFDGVDVDHFGMLDRTDTTDFIMLTLGEEKHMSRTDVERLLFPDVLGGAVLPTLVDFSDFSKFYKMVALQELMKQDSAFDQQDVVTRATTAAGAASTALRCPEPPSASPQTGSSRRGRLNAVSSSALPVRTFASTPSSAAASAARTGDKSAIPPSSTGLQRPSSEPRPHPEGNGTHHTLQHRQEIIHTPPNSTSDRARAFEGSTAAAAAPDRWFVKSQPGSGNASASASTPPQPE</sequence>
<feature type="compositionally biased region" description="Polar residues" evidence="2">
    <location>
        <begin position="6915"/>
        <end position="6927"/>
    </location>
</feature>
<reference evidence="4 5" key="1">
    <citation type="submission" date="2021-02" db="EMBL/GenBank/DDBJ databases">
        <title>Porcisia hertigi Genome sequencing and assembly.</title>
        <authorList>
            <person name="Almutairi H."/>
            <person name="Gatherer D."/>
        </authorList>
    </citation>
    <scope>NUCLEOTIDE SEQUENCE [LARGE SCALE GENOMIC DNA]</scope>
    <source>
        <strain evidence="4 5">C119</strain>
    </source>
</reference>
<feature type="domain" description="DUF7623" evidence="3">
    <location>
        <begin position="3588"/>
        <end position="3646"/>
    </location>
</feature>
<dbReference type="Proteomes" id="UP000674318">
    <property type="component" value="Unassembled WGS sequence"/>
</dbReference>
<feature type="domain" description="DUF7623" evidence="3">
    <location>
        <begin position="1965"/>
        <end position="2025"/>
    </location>
</feature>
<dbReference type="InterPro" id="IPR056040">
    <property type="entry name" value="DUF7623"/>
</dbReference>
<feature type="coiled-coil region" evidence="1">
    <location>
        <begin position="1930"/>
        <end position="1957"/>
    </location>
</feature>
<feature type="domain" description="DUF7623" evidence="3">
    <location>
        <begin position="1541"/>
        <end position="1600"/>
    </location>
</feature>
<feature type="compositionally biased region" description="Basic and acidic residues" evidence="2">
    <location>
        <begin position="5095"/>
        <end position="5107"/>
    </location>
</feature>
<dbReference type="EMBL" id="JAFJZO010000015">
    <property type="protein sequence ID" value="KAG5509076.1"/>
    <property type="molecule type" value="Genomic_DNA"/>
</dbReference>
<feature type="compositionally biased region" description="Low complexity" evidence="2">
    <location>
        <begin position="7512"/>
        <end position="7523"/>
    </location>
</feature>
<feature type="region of interest" description="Disordered" evidence="2">
    <location>
        <begin position="3121"/>
        <end position="3142"/>
    </location>
</feature>
<feature type="region of interest" description="Disordered" evidence="2">
    <location>
        <begin position="5162"/>
        <end position="5181"/>
    </location>
</feature>
<proteinExistence type="predicted"/>
<feature type="domain" description="DUF7623" evidence="3">
    <location>
        <begin position="2774"/>
        <end position="2833"/>
    </location>
</feature>
<gene>
    <name evidence="4" type="ORF">JKF63_06084</name>
</gene>
<feature type="domain" description="DUF7623" evidence="3">
    <location>
        <begin position="322"/>
        <end position="382"/>
    </location>
</feature>
<evidence type="ECO:0000259" key="3">
    <source>
        <dbReference type="Pfam" id="PF24610"/>
    </source>
</evidence>
<name>A0A836LEA8_9TRYP</name>
<feature type="coiled-coil region" evidence="1">
    <location>
        <begin position="5887"/>
        <end position="5914"/>
    </location>
</feature>
<feature type="coiled-coil region" evidence="1">
    <location>
        <begin position="1277"/>
        <end position="1304"/>
    </location>
</feature>
<accession>A0A836LEA8</accession>
<feature type="domain" description="DUF7623" evidence="3">
    <location>
        <begin position="972"/>
        <end position="1032"/>
    </location>
</feature>
<feature type="domain" description="DUF7623" evidence="3">
    <location>
        <begin position="3505"/>
        <end position="3564"/>
    </location>
</feature>
<feature type="domain" description="DUF7623" evidence="3">
    <location>
        <begin position="3934"/>
        <end position="3994"/>
    </location>
</feature>
<feature type="compositionally biased region" description="Basic and acidic residues" evidence="2">
    <location>
        <begin position="4437"/>
        <end position="4449"/>
    </location>
</feature>
<dbReference type="OrthoDB" id="250115at2759"/>
<feature type="region of interest" description="Disordered" evidence="2">
    <location>
        <begin position="4504"/>
        <end position="4523"/>
    </location>
</feature>
<feature type="domain" description="DUF7623" evidence="3">
    <location>
        <begin position="4821"/>
        <end position="4880"/>
    </location>
</feature>
<feature type="domain" description="DUF7623" evidence="3">
    <location>
        <begin position="2930"/>
        <end position="2988"/>
    </location>
</feature>
<feature type="region of interest" description="Disordered" evidence="2">
    <location>
        <begin position="6090"/>
        <end position="6119"/>
    </location>
</feature>
<feature type="region of interest" description="Disordered" evidence="2">
    <location>
        <begin position="6707"/>
        <end position="6739"/>
    </location>
</feature>
<feature type="region of interest" description="Disordered" evidence="2">
    <location>
        <begin position="3188"/>
        <end position="3207"/>
    </location>
</feature>
<feature type="domain" description="DUF7623" evidence="3">
    <location>
        <begin position="1624"/>
        <end position="1682"/>
    </location>
</feature>
<evidence type="ECO:0000313" key="5">
    <source>
        <dbReference type="Proteomes" id="UP000674318"/>
    </source>
</evidence>
<keyword evidence="5" id="KW-1185">Reference proteome</keyword>
<feature type="region of interest" description="Disordered" evidence="2">
    <location>
        <begin position="7473"/>
        <end position="7614"/>
    </location>
</feature>
<evidence type="ECO:0000256" key="2">
    <source>
        <dbReference type="SAM" id="MobiDB-lite"/>
    </source>
</evidence>
<feature type="compositionally biased region" description="Low complexity" evidence="2">
    <location>
        <begin position="6936"/>
        <end position="6948"/>
    </location>
</feature>
<feature type="compositionally biased region" description="Basic residues" evidence="2">
    <location>
        <begin position="6637"/>
        <end position="6652"/>
    </location>
</feature>
<feature type="region of interest" description="Disordered" evidence="2">
    <location>
        <begin position="5095"/>
        <end position="5116"/>
    </location>
</feature>